<keyword evidence="1" id="KW-1133">Transmembrane helix</keyword>
<dbReference type="HOGENOM" id="CLU_060276_0_0_9"/>
<dbReference type="PANTHER" id="PTHR37305:SF1">
    <property type="entry name" value="MEMBRANE PROTEIN"/>
    <property type="match status" value="1"/>
</dbReference>
<accession>R3W7M1</accession>
<sequence>MSLFSYEWSKIIKNKTVIGALVVSLIISGGIFFIGYNYSQNHMSQTSNSEKGYSTIDNKINMEYTGDLTDGMVKKIVNDYVKLTSEELKDKGFASGEGPFYLFYWEVAQTFLKMGPENLSTYLNELLNSGKEVTESNLNLELNSVDSIGFKTFHHPLKFGNYIPWSDFFRVIGNLFILCNLLVVFICSLLFSNDTSTQINQLLFSTKLGRTKLNIAKIGVGNLISVLLFFFFQILNFVVFSAMFDINGGSSNIQTNLSMNLFHFPMDWNHWQVYAFIVGLQLTGLLFTASITTFVSSMAKSPMAAFSISLGLFFLPYFLKELIKTGIVNELLYLFPMNFASPNQILSILSSDNFIFNSFLENSALIIISLLVVKIIAEGMIYLRMKAWRYA</sequence>
<comment type="caution">
    <text evidence="2">The sequence shown here is derived from an EMBL/GenBank/DDBJ whole genome shotgun (WGS) entry which is preliminary data.</text>
</comment>
<keyword evidence="3" id="KW-1185">Reference proteome</keyword>
<keyword evidence="1" id="KW-0812">Transmembrane</keyword>
<dbReference type="eggNOG" id="COG1277">
    <property type="taxonomic scope" value="Bacteria"/>
</dbReference>
<feature type="transmembrane region" description="Helical" evidence="1">
    <location>
        <begin position="363"/>
        <end position="383"/>
    </location>
</feature>
<dbReference type="AlphaFoldDB" id="R3W7M1"/>
<evidence type="ECO:0000313" key="2">
    <source>
        <dbReference type="EMBL" id="EOL43816.1"/>
    </source>
</evidence>
<evidence type="ECO:0000313" key="3">
    <source>
        <dbReference type="Proteomes" id="UP000013785"/>
    </source>
</evidence>
<feature type="transmembrane region" description="Helical" evidence="1">
    <location>
        <begin position="301"/>
        <end position="319"/>
    </location>
</feature>
<protein>
    <submittedName>
        <fullName evidence="2">Uncharacterized protein</fullName>
    </submittedName>
</protein>
<dbReference type="STRING" id="154621.RV11_GL002235"/>
<dbReference type="RefSeq" id="WP_010768460.1">
    <property type="nucleotide sequence ID" value="NZ_ASWE01000002.1"/>
</dbReference>
<reference evidence="2 3" key="1">
    <citation type="submission" date="2013-02" db="EMBL/GenBank/DDBJ databases">
        <title>The Genome Sequence of Enterococcus phoeniculicola BAA-412.</title>
        <authorList>
            <consortium name="The Broad Institute Genome Sequencing Platform"/>
            <consortium name="The Broad Institute Genome Sequencing Center for Infectious Disease"/>
            <person name="Earl A.M."/>
            <person name="Gilmore M.S."/>
            <person name="Lebreton F."/>
            <person name="Walker B."/>
            <person name="Young S.K."/>
            <person name="Zeng Q."/>
            <person name="Gargeya S."/>
            <person name="Fitzgerald M."/>
            <person name="Haas B."/>
            <person name="Abouelleil A."/>
            <person name="Alvarado L."/>
            <person name="Arachchi H.M."/>
            <person name="Berlin A.M."/>
            <person name="Chapman S.B."/>
            <person name="Dewar J."/>
            <person name="Goldberg J."/>
            <person name="Griggs A."/>
            <person name="Gujja S."/>
            <person name="Hansen M."/>
            <person name="Howarth C."/>
            <person name="Imamovic A."/>
            <person name="Larimer J."/>
            <person name="McCowan C."/>
            <person name="Murphy C."/>
            <person name="Neiman D."/>
            <person name="Pearson M."/>
            <person name="Priest M."/>
            <person name="Roberts A."/>
            <person name="Saif S."/>
            <person name="Shea T."/>
            <person name="Sisk P."/>
            <person name="Sykes S."/>
            <person name="Wortman J."/>
            <person name="Nusbaum C."/>
            <person name="Birren B."/>
        </authorList>
    </citation>
    <scope>NUCLEOTIDE SEQUENCE [LARGE SCALE GENOMIC DNA]</scope>
    <source>
        <strain evidence="2 3">ATCC BAA-412</strain>
    </source>
</reference>
<feature type="transmembrane region" description="Helical" evidence="1">
    <location>
        <begin position="273"/>
        <end position="295"/>
    </location>
</feature>
<organism evidence="2 3">
    <name type="scientific">Enterococcus phoeniculicola ATCC BAA-412</name>
    <dbReference type="NCBI Taxonomy" id="1158610"/>
    <lineage>
        <taxon>Bacteria</taxon>
        <taxon>Bacillati</taxon>
        <taxon>Bacillota</taxon>
        <taxon>Bacilli</taxon>
        <taxon>Lactobacillales</taxon>
        <taxon>Enterococcaceae</taxon>
        <taxon>Enterococcus</taxon>
    </lineage>
</organism>
<evidence type="ECO:0000256" key="1">
    <source>
        <dbReference type="SAM" id="Phobius"/>
    </source>
</evidence>
<feature type="transmembrane region" description="Helical" evidence="1">
    <location>
        <begin position="223"/>
        <end position="244"/>
    </location>
</feature>
<dbReference type="OrthoDB" id="2939831at2"/>
<gene>
    <name evidence="2" type="ORF">UC3_01797</name>
</gene>
<keyword evidence="1" id="KW-0472">Membrane</keyword>
<feature type="transmembrane region" description="Helical" evidence="1">
    <location>
        <begin position="168"/>
        <end position="191"/>
    </location>
</feature>
<proteinExistence type="predicted"/>
<name>R3W7M1_9ENTE</name>
<dbReference type="PATRIC" id="fig|1158610.3.peg.1790"/>
<dbReference type="EMBL" id="AJAT01000015">
    <property type="protein sequence ID" value="EOL43816.1"/>
    <property type="molecule type" value="Genomic_DNA"/>
</dbReference>
<dbReference type="PANTHER" id="PTHR37305">
    <property type="entry name" value="INTEGRAL MEMBRANE PROTEIN-RELATED"/>
    <property type="match status" value="1"/>
</dbReference>
<dbReference type="Proteomes" id="UP000013785">
    <property type="component" value="Unassembled WGS sequence"/>
</dbReference>
<feature type="transmembrane region" description="Helical" evidence="1">
    <location>
        <begin position="16"/>
        <end position="38"/>
    </location>
</feature>